<feature type="transmembrane region" description="Helical" evidence="1">
    <location>
        <begin position="15"/>
        <end position="34"/>
    </location>
</feature>
<keyword evidence="1" id="KW-0812">Transmembrane</keyword>
<accession>A0A8D8SSW9</accession>
<dbReference type="EMBL" id="HBUF01232920">
    <property type="protein sequence ID" value="CAG6674086.1"/>
    <property type="molecule type" value="Transcribed_RNA"/>
</dbReference>
<evidence type="ECO:0000313" key="2">
    <source>
        <dbReference type="EMBL" id="CAG6674086.1"/>
    </source>
</evidence>
<dbReference type="AlphaFoldDB" id="A0A8D8SSW9"/>
<keyword evidence="1" id="KW-0472">Membrane</keyword>
<organism evidence="2">
    <name type="scientific">Cacopsylla melanoneura</name>
    <dbReference type="NCBI Taxonomy" id="428564"/>
    <lineage>
        <taxon>Eukaryota</taxon>
        <taxon>Metazoa</taxon>
        <taxon>Ecdysozoa</taxon>
        <taxon>Arthropoda</taxon>
        <taxon>Hexapoda</taxon>
        <taxon>Insecta</taxon>
        <taxon>Pterygota</taxon>
        <taxon>Neoptera</taxon>
        <taxon>Paraneoptera</taxon>
        <taxon>Hemiptera</taxon>
        <taxon>Sternorrhyncha</taxon>
        <taxon>Psylloidea</taxon>
        <taxon>Psyllidae</taxon>
        <taxon>Psyllinae</taxon>
        <taxon>Cacopsylla</taxon>
    </lineage>
</organism>
<keyword evidence="1" id="KW-1133">Transmembrane helix</keyword>
<dbReference type="EMBL" id="HBUF01232918">
    <property type="protein sequence ID" value="CAG6674085.1"/>
    <property type="molecule type" value="Transcribed_RNA"/>
</dbReference>
<dbReference type="EMBL" id="HBUF01362516">
    <property type="protein sequence ID" value="CAG6721673.1"/>
    <property type="molecule type" value="Transcribed_RNA"/>
</dbReference>
<protein>
    <submittedName>
        <fullName evidence="2">Uncharacterized protein</fullName>
    </submittedName>
</protein>
<reference evidence="2" key="1">
    <citation type="submission" date="2021-05" db="EMBL/GenBank/DDBJ databases">
        <authorList>
            <person name="Alioto T."/>
            <person name="Alioto T."/>
            <person name="Gomez Garrido J."/>
        </authorList>
    </citation>
    <scope>NUCLEOTIDE SEQUENCE</scope>
</reference>
<dbReference type="EMBL" id="HBUF01362517">
    <property type="protein sequence ID" value="CAG6721675.1"/>
    <property type="molecule type" value="Transcribed_RNA"/>
</dbReference>
<proteinExistence type="predicted"/>
<sequence length="111" mass="13019">MYNTMYELPVCTKCMHVSIIAFVFVYVQSMYYCLSDLSLWKLDVLSVMPLTWCGYQTRVYGYQTRVYGYQIRVYGYRTRGCVSSSLTHYVERCDTQPDEPCALLCNALRPK</sequence>
<evidence type="ECO:0000256" key="1">
    <source>
        <dbReference type="SAM" id="Phobius"/>
    </source>
</evidence>
<name>A0A8D8SSW9_9HEMI</name>
<dbReference type="EMBL" id="HBUF01542153">
    <property type="protein sequence ID" value="CAG6755477.1"/>
    <property type="molecule type" value="Transcribed_RNA"/>
</dbReference>